<dbReference type="EMBL" id="CAJVPT010008614">
    <property type="protein sequence ID" value="CAG8553689.1"/>
    <property type="molecule type" value="Genomic_DNA"/>
</dbReference>
<name>A0ACA9LVH8_9GLOM</name>
<organism evidence="1 2">
    <name type="scientific">Acaulospora colombiana</name>
    <dbReference type="NCBI Taxonomy" id="27376"/>
    <lineage>
        <taxon>Eukaryota</taxon>
        <taxon>Fungi</taxon>
        <taxon>Fungi incertae sedis</taxon>
        <taxon>Mucoromycota</taxon>
        <taxon>Glomeromycotina</taxon>
        <taxon>Glomeromycetes</taxon>
        <taxon>Diversisporales</taxon>
        <taxon>Acaulosporaceae</taxon>
        <taxon>Acaulospora</taxon>
    </lineage>
</organism>
<proteinExistence type="predicted"/>
<evidence type="ECO:0000313" key="2">
    <source>
        <dbReference type="Proteomes" id="UP000789525"/>
    </source>
</evidence>
<dbReference type="Proteomes" id="UP000789525">
    <property type="component" value="Unassembled WGS sequence"/>
</dbReference>
<reference evidence="1" key="1">
    <citation type="submission" date="2021-06" db="EMBL/GenBank/DDBJ databases">
        <authorList>
            <person name="Kallberg Y."/>
            <person name="Tangrot J."/>
            <person name="Rosling A."/>
        </authorList>
    </citation>
    <scope>NUCLEOTIDE SEQUENCE</scope>
    <source>
        <strain evidence="1">CL356</strain>
    </source>
</reference>
<evidence type="ECO:0000313" key="1">
    <source>
        <dbReference type="EMBL" id="CAG8553689.1"/>
    </source>
</evidence>
<keyword evidence="2" id="KW-1185">Reference proteome</keyword>
<sequence length="138" mass="15784">MRVYLDPTHNHYYNNDGAPPKLDSEEVHHVSGSVIMGKLGNETANDMETLAHYDFALPGKDERLALKSYFHLTSRLYPCGECAAEFQMLLRDHPPQTSSRKAASQWLCYVHNLVNKRLKKEEFDCTKLDDTYDCGCDV</sequence>
<accession>A0ACA9LVH8</accession>
<comment type="caution">
    <text evidence="1">The sequence shown here is derived from an EMBL/GenBank/DDBJ whole genome shotgun (WGS) entry which is preliminary data.</text>
</comment>
<protein>
    <submittedName>
        <fullName evidence="1">3974_t:CDS:1</fullName>
    </submittedName>
</protein>
<gene>
    <name evidence="1" type="ORF">ACOLOM_LOCUS4955</name>
</gene>